<protein>
    <submittedName>
        <fullName evidence="2">PorT family protein</fullName>
    </submittedName>
</protein>
<evidence type="ECO:0000313" key="3">
    <source>
        <dbReference type="Proteomes" id="UP000276603"/>
    </source>
</evidence>
<dbReference type="AlphaFoldDB" id="A0A3B0CEF0"/>
<organism evidence="2 3">
    <name type="scientific">Ulvibacterium marinum</name>
    <dbReference type="NCBI Taxonomy" id="2419782"/>
    <lineage>
        <taxon>Bacteria</taxon>
        <taxon>Pseudomonadati</taxon>
        <taxon>Bacteroidota</taxon>
        <taxon>Flavobacteriia</taxon>
        <taxon>Flavobacteriales</taxon>
        <taxon>Flavobacteriaceae</taxon>
        <taxon>Ulvibacterium</taxon>
    </lineage>
</organism>
<reference evidence="2 3" key="1">
    <citation type="submission" date="2018-10" db="EMBL/GenBank/DDBJ databases">
        <title>Ulvibacterium marinum gen. nov., sp. nov., a novel marine bacterium of the family Flavobacteriaceae, isolated from a culture of the green alga Ulva prolifera.</title>
        <authorList>
            <person name="Zhang Z."/>
        </authorList>
    </citation>
    <scope>NUCLEOTIDE SEQUENCE [LARGE SCALE GENOMIC DNA]</scope>
    <source>
        <strain evidence="2 3">CCMM003</strain>
    </source>
</reference>
<dbReference type="Proteomes" id="UP000276603">
    <property type="component" value="Unassembled WGS sequence"/>
</dbReference>
<gene>
    <name evidence="2" type="ORF">D7Z94_10730</name>
</gene>
<comment type="caution">
    <text evidence="2">The sequence shown here is derived from an EMBL/GenBank/DDBJ whole genome shotgun (WGS) entry which is preliminary data.</text>
</comment>
<dbReference type="EMBL" id="RBCJ01000002">
    <property type="protein sequence ID" value="RKN81396.1"/>
    <property type="molecule type" value="Genomic_DNA"/>
</dbReference>
<feature type="domain" description="Outer membrane protein beta-barrel" evidence="1">
    <location>
        <begin position="49"/>
        <end position="213"/>
    </location>
</feature>
<evidence type="ECO:0000313" key="2">
    <source>
        <dbReference type="EMBL" id="RKN81396.1"/>
    </source>
</evidence>
<dbReference type="Pfam" id="PF13568">
    <property type="entry name" value="OMP_b-brl_2"/>
    <property type="match status" value="1"/>
</dbReference>
<name>A0A3B0CEF0_9FLAO</name>
<sequence>MFQCMLVSSTSILQTLVTLLKHYKLKNYHFILLAFIVNLNTIMGQGDFKVAFGLKIGMNYTMPKMVDLESMEFNNQFGPDLGAFTDFTFNRHIGLKMEVLYSVQNIHMESYGIGDGNGTRIGTVELNQKVRDQYLIFPVLFKTRLLKKLDFLIGPQLGLLISDENRFLVIDGIIFTQNEPIDNVSLSGNFELSFSATAKLNLGLRYNLGVGKINSLRNTGFQLYLGYALL</sequence>
<proteinExistence type="predicted"/>
<evidence type="ECO:0000259" key="1">
    <source>
        <dbReference type="Pfam" id="PF13568"/>
    </source>
</evidence>
<accession>A0A3B0CEF0</accession>
<keyword evidence="3" id="KW-1185">Reference proteome</keyword>
<dbReference type="InterPro" id="IPR025665">
    <property type="entry name" value="Beta-barrel_OMP_2"/>
</dbReference>